<dbReference type="STRING" id="595670.SAMN05421643_11235"/>
<feature type="domain" description="AAA+ ATPase" evidence="1">
    <location>
        <begin position="126"/>
        <end position="296"/>
    </location>
</feature>
<evidence type="ECO:0000313" key="2">
    <source>
        <dbReference type="EMBL" id="SDY50360.1"/>
    </source>
</evidence>
<dbReference type="InterPro" id="IPR027417">
    <property type="entry name" value="P-loop_NTPase"/>
</dbReference>
<dbReference type="Proteomes" id="UP000199035">
    <property type="component" value="Unassembled WGS sequence"/>
</dbReference>
<gene>
    <name evidence="2" type="ORF">SAMN05421643_11235</name>
</gene>
<proteinExistence type="predicted"/>
<name>A0A1H3KDW3_9GAMM</name>
<protein>
    <submittedName>
        <fullName evidence="2">Tn7 transposition regulator TnsC</fullName>
    </submittedName>
</protein>
<organism evidence="2 3">
    <name type="scientific">Acinetobacter kyonggiensis</name>
    <dbReference type="NCBI Taxonomy" id="595670"/>
    <lineage>
        <taxon>Bacteria</taxon>
        <taxon>Pseudomonadati</taxon>
        <taxon>Pseudomonadota</taxon>
        <taxon>Gammaproteobacteria</taxon>
        <taxon>Moraxellales</taxon>
        <taxon>Moraxellaceae</taxon>
        <taxon>Acinetobacter</taxon>
    </lineage>
</organism>
<dbReference type="SMART" id="SM00382">
    <property type="entry name" value="AAA"/>
    <property type="match status" value="1"/>
</dbReference>
<dbReference type="Gene3D" id="3.40.50.300">
    <property type="entry name" value="P-loop containing nucleotide triphosphate hydrolases"/>
    <property type="match status" value="1"/>
</dbReference>
<sequence>MNNNEIVVNTSIQDIYGDNPLITKLPPILDTKSVIKHLRGKLKFIPEQRFLPQPERIHLIAQLPHDFFQPLTKHLSLEQKISIMIRQGYVSRNINNGDRQRHLHAAFQQLEPSNESSYRYAPPESTATSMSIIGCSGSGKTTTMNKILRYYPQVIGHKELGLKQIVFLKIDCPHDSSLKNLCSNFFRAVDLALGDTNFEHRFTRSRLNVNAMLQQMKIIANNYSIGLLIIDEIQHLNTKKSGGAEIILNFFVTLVNVASIPIVMIGTPKANEILQEDLRSARRSAGLGSLIWEPMRNEAPIPDPGDPDQMIISEWYAFTNKLWQYQWVQQPAELTDELRNTWYYYTQGIPDLVVKLFCLVQIHAITIGLEKITSELFKKVYEEQLQPVHDILDALRSGNPARIARYSDLTIPQVQIKEYVEKQLFKSELKMKKQHKDLGPHYSTLIGMLTALGHPAATIEPYVTSTLKRYPNEKLQVLLQHILEILDSSSTEDELGQDQTMTPVKKPRASRKVMKAEEWKSTEANDLRNFFSQAQEQEVDVYELLKSSKYLFNPISPNVH</sequence>
<dbReference type="AlphaFoldDB" id="A0A1H3KDW3"/>
<keyword evidence="3" id="KW-1185">Reference proteome</keyword>
<dbReference type="RefSeq" id="WP_092690532.1">
    <property type="nucleotide sequence ID" value="NZ_FNPK01000012.1"/>
</dbReference>
<dbReference type="InterPro" id="IPR003593">
    <property type="entry name" value="AAA+_ATPase"/>
</dbReference>
<accession>A0A1H3KDW3</accession>
<dbReference type="Pfam" id="PF13401">
    <property type="entry name" value="AAA_22"/>
    <property type="match status" value="1"/>
</dbReference>
<dbReference type="GO" id="GO:0016887">
    <property type="term" value="F:ATP hydrolysis activity"/>
    <property type="evidence" value="ECO:0007669"/>
    <property type="project" value="InterPro"/>
</dbReference>
<evidence type="ECO:0000259" key="1">
    <source>
        <dbReference type="SMART" id="SM00382"/>
    </source>
</evidence>
<dbReference type="CDD" id="cd00009">
    <property type="entry name" value="AAA"/>
    <property type="match status" value="1"/>
</dbReference>
<dbReference type="SUPFAM" id="SSF52540">
    <property type="entry name" value="P-loop containing nucleoside triphosphate hydrolases"/>
    <property type="match status" value="1"/>
</dbReference>
<dbReference type="InterPro" id="IPR049945">
    <property type="entry name" value="AAA_22"/>
</dbReference>
<evidence type="ECO:0000313" key="3">
    <source>
        <dbReference type="Proteomes" id="UP000199035"/>
    </source>
</evidence>
<reference evidence="3" key="1">
    <citation type="submission" date="2016-10" db="EMBL/GenBank/DDBJ databases">
        <authorList>
            <person name="Varghese N."/>
            <person name="Submissions S."/>
        </authorList>
    </citation>
    <scope>NUCLEOTIDE SEQUENCE [LARGE SCALE GENOMIC DNA]</scope>
    <source>
        <strain evidence="3">ANC 5109</strain>
    </source>
</reference>
<dbReference type="EMBL" id="FNPK01000012">
    <property type="protein sequence ID" value="SDY50360.1"/>
    <property type="molecule type" value="Genomic_DNA"/>
</dbReference>